<evidence type="ECO:0000259" key="5">
    <source>
        <dbReference type="Pfam" id="PF22780"/>
    </source>
</evidence>
<dbReference type="STRING" id="549789.NIES30_12895"/>
<dbReference type="Gene3D" id="3.50.50.60">
    <property type="entry name" value="FAD/NAD(P)-binding domain"/>
    <property type="match status" value="1"/>
</dbReference>
<dbReference type="InterPro" id="IPR023166">
    <property type="entry name" value="BaiN-like_dom_sf"/>
</dbReference>
<dbReference type="InterPro" id="IPR055178">
    <property type="entry name" value="RsdA/BaiN/AoA(So)-like_dom"/>
</dbReference>
<dbReference type="Pfam" id="PF03486">
    <property type="entry name" value="HI0933_like"/>
    <property type="match status" value="1"/>
</dbReference>
<reference evidence="6 7" key="1">
    <citation type="submission" date="2016-11" db="EMBL/GenBank/DDBJ databases">
        <title>Draft Genome Sequences of Nine Cyanobacterial Strains from Diverse Habitats.</title>
        <authorList>
            <person name="Zhu T."/>
            <person name="Hou S."/>
            <person name="Lu X."/>
            <person name="Hess W.R."/>
        </authorList>
    </citation>
    <scope>NUCLEOTIDE SEQUENCE [LARGE SCALE GENOMIC DNA]</scope>
    <source>
        <strain evidence="6 7">NIES-30</strain>
    </source>
</reference>
<dbReference type="SUPFAM" id="SSF160996">
    <property type="entry name" value="HI0933 insert domain-like"/>
    <property type="match status" value="1"/>
</dbReference>
<organism evidence="6 7">
    <name type="scientific">Phormidium tenue NIES-30</name>
    <dbReference type="NCBI Taxonomy" id="549789"/>
    <lineage>
        <taxon>Bacteria</taxon>
        <taxon>Bacillati</taxon>
        <taxon>Cyanobacteriota</taxon>
        <taxon>Cyanophyceae</taxon>
        <taxon>Oscillatoriophycideae</taxon>
        <taxon>Oscillatoriales</taxon>
        <taxon>Oscillatoriaceae</taxon>
        <taxon>Phormidium</taxon>
    </lineage>
</organism>
<evidence type="ECO:0000313" key="7">
    <source>
        <dbReference type="Proteomes" id="UP000185557"/>
    </source>
</evidence>
<dbReference type="Proteomes" id="UP000185557">
    <property type="component" value="Unassembled WGS sequence"/>
</dbReference>
<dbReference type="PRINTS" id="PR00411">
    <property type="entry name" value="PNDRDTASEI"/>
</dbReference>
<dbReference type="PANTHER" id="PTHR42887:SF2">
    <property type="entry name" value="OS12G0638800 PROTEIN"/>
    <property type="match status" value="1"/>
</dbReference>
<proteinExistence type="predicted"/>
<dbReference type="PANTHER" id="PTHR42887">
    <property type="entry name" value="OS12G0638800 PROTEIN"/>
    <property type="match status" value="1"/>
</dbReference>
<dbReference type="Pfam" id="PF22780">
    <property type="entry name" value="HI0933_like_1st"/>
    <property type="match status" value="1"/>
</dbReference>
<dbReference type="InterPro" id="IPR036188">
    <property type="entry name" value="FAD/NAD-bd_sf"/>
</dbReference>
<dbReference type="InterPro" id="IPR057661">
    <property type="entry name" value="RsdA/BaiN/AoA(So)_Rossmann"/>
</dbReference>
<dbReference type="RefSeq" id="WP_073608814.1">
    <property type="nucleotide sequence ID" value="NZ_MRCG01000008.1"/>
</dbReference>
<comment type="caution">
    <text evidence="6">The sequence shown here is derived from an EMBL/GenBank/DDBJ whole genome shotgun (WGS) entry which is preliminary data.</text>
</comment>
<evidence type="ECO:0000256" key="3">
    <source>
        <dbReference type="ARBA" id="ARBA00022827"/>
    </source>
</evidence>
<dbReference type="PROSITE" id="PS51257">
    <property type="entry name" value="PROKAR_LIPOPROTEIN"/>
    <property type="match status" value="1"/>
</dbReference>
<evidence type="ECO:0000256" key="1">
    <source>
        <dbReference type="ARBA" id="ARBA00001974"/>
    </source>
</evidence>
<dbReference type="PRINTS" id="PR00368">
    <property type="entry name" value="FADPNR"/>
</dbReference>
<feature type="domain" description="RsdA/BaiN/AoA(So)-like Rossmann fold-like" evidence="4">
    <location>
        <begin position="16"/>
        <end position="417"/>
    </location>
</feature>
<dbReference type="EMBL" id="MRCG01000008">
    <property type="protein sequence ID" value="OKH47854.1"/>
    <property type="molecule type" value="Genomic_DNA"/>
</dbReference>
<evidence type="ECO:0000313" key="6">
    <source>
        <dbReference type="EMBL" id="OKH47854.1"/>
    </source>
</evidence>
<keyword evidence="3" id="KW-0274">FAD</keyword>
<sequence length="425" mass="45930">MRDGGLRPSGSAQRAAVIVVGAGAAGLFGAIACAEANPGQSIHIFEAGRAPLAKVRISGGGRCNVTHACFDPAVLVNHYPRGGNSLRGPFSRFQPQDTVAWFEQRGVRLKTEADGRMFPTTDDSGTIVDCLLGEAHRLGIKIHTSQAIAQIHHDDEGFWLTTRAGAEWHCDRLLLATGSSPGGYRLALKLGHDLVPPVPSLFTFNIPDPVLHDLAGVSVETVHLSLGLENSPALTQSGPLLITHWGMSGPAVLKLSAYGAVGLHRQRYRATLTVNWLPALKQDQVRQKLTSLKQEQGKRQVAAFSPFPELSRRLWQYLVQHRAKVSTQLNWADLSKGQVQALVTELTRGEYAIAGKGVFKDEFVTCGGIPLPEVNFKTLESRRCPGLYLAGEILNIDGITGGFNFQNAWTTGWLAGQAMAAAQRQ</sequence>
<protein>
    <submittedName>
        <fullName evidence="6">Flavoprotein</fullName>
    </submittedName>
</protein>
<dbReference type="SUPFAM" id="SSF51905">
    <property type="entry name" value="FAD/NAD(P)-binding domain"/>
    <property type="match status" value="1"/>
</dbReference>
<dbReference type="Gene3D" id="1.10.8.260">
    <property type="entry name" value="HI0933 insert domain-like"/>
    <property type="match status" value="1"/>
</dbReference>
<feature type="domain" description="RsdA/BaiN/AoA(So)-like insert" evidence="5">
    <location>
        <begin position="198"/>
        <end position="364"/>
    </location>
</feature>
<evidence type="ECO:0000256" key="2">
    <source>
        <dbReference type="ARBA" id="ARBA00022630"/>
    </source>
</evidence>
<accession>A0A1U7J5E9</accession>
<gene>
    <name evidence="6" type="ORF">NIES30_12895</name>
</gene>
<dbReference type="OrthoDB" id="9773233at2"/>
<evidence type="ECO:0000259" key="4">
    <source>
        <dbReference type="Pfam" id="PF03486"/>
    </source>
</evidence>
<dbReference type="NCBIfam" id="TIGR00275">
    <property type="entry name" value="aminoacetone oxidase family FAD-binding enzyme"/>
    <property type="match status" value="1"/>
</dbReference>
<keyword evidence="2" id="KW-0285">Flavoprotein</keyword>
<name>A0A1U7J5E9_9CYAN</name>
<dbReference type="AlphaFoldDB" id="A0A1U7J5E9"/>
<dbReference type="InterPro" id="IPR004792">
    <property type="entry name" value="BaiN-like"/>
</dbReference>
<dbReference type="Gene3D" id="2.40.30.10">
    <property type="entry name" value="Translation factors"/>
    <property type="match status" value="1"/>
</dbReference>
<keyword evidence="7" id="KW-1185">Reference proteome</keyword>
<comment type="cofactor">
    <cofactor evidence="1">
        <name>FAD</name>
        <dbReference type="ChEBI" id="CHEBI:57692"/>
    </cofactor>
</comment>